<dbReference type="HAMAP" id="MF_01884">
    <property type="entry name" value="Rho"/>
    <property type="match status" value="1"/>
</dbReference>
<feature type="binding site" evidence="9">
    <location>
        <position position="210"/>
    </location>
    <ligand>
        <name>ATP</name>
        <dbReference type="ChEBI" id="CHEBI:30616"/>
    </ligand>
</feature>
<dbReference type="Gene3D" id="1.10.720.10">
    <property type="match status" value="1"/>
</dbReference>
<comment type="function">
    <text evidence="9">Facilitates transcription termination by a mechanism that involves Rho binding to the nascent RNA, activation of Rho's RNA-dependent ATPase activity, and release of the mRNA from the DNA template.</text>
</comment>
<keyword evidence="15" id="KW-1185">Reference proteome</keyword>
<dbReference type="SUPFAM" id="SSF50249">
    <property type="entry name" value="Nucleic acid-binding proteins"/>
    <property type="match status" value="1"/>
</dbReference>
<evidence type="ECO:0000256" key="3">
    <source>
        <dbReference type="ARBA" id="ARBA00022801"/>
    </source>
</evidence>
<evidence type="ECO:0000256" key="12">
    <source>
        <dbReference type="SAM" id="MobiDB-lite"/>
    </source>
</evidence>
<dbReference type="NCBIfam" id="NF006886">
    <property type="entry name" value="PRK09376.1"/>
    <property type="match status" value="1"/>
</dbReference>
<dbReference type="InterPro" id="IPR012340">
    <property type="entry name" value="NA-bd_OB-fold"/>
</dbReference>
<protein>
    <recommendedName>
        <fullName evidence="9 10">Transcription termination factor Rho</fullName>
        <ecNumber evidence="9 10">3.6.4.-</ecNumber>
    </recommendedName>
    <alternativeName>
        <fullName evidence="9">ATP-dependent helicase Rho</fullName>
    </alternativeName>
</protein>
<evidence type="ECO:0000256" key="7">
    <source>
        <dbReference type="ARBA" id="ARBA00023015"/>
    </source>
</evidence>
<dbReference type="EMBL" id="JAGKSP010000014">
    <property type="protein sequence ID" value="MBP3965948.1"/>
    <property type="molecule type" value="Genomic_DNA"/>
</dbReference>
<evidence type="ECO:0000256" key="11">
    <source>
        <dbReference type="PROSITE-ProRule" id="PRU01203"/>
    </source>
</evidence>
<dbReference type="SMART" id="SM00959">
    <property type="entry name" value="Rho_N"/>
    <property type="match status" value="1"/>
</dbReference>
<dbReference type="InterPro" id="IPR000194">
    <property type="entry name" value="ATPase_F1/V1/A1_a/bsu_nucl-bd"/>
</dbReference>
<evidence type="ECO:0000313" key="14">
    <source>
        <dbReference type="EMBL" id="MBP3965948.1"/>
    </source>
</evidence>
<dbReference type="Gene3D" id="3.40.50.300">
    <property type="entry name" value="P-loop containing nucleotide triphosphate hydrolases"/>
    <property type="match status" value="1"/>
</dbReference>
<comment type="caution">
    <text evidence="14">The sequence shown here is derived from an EMBL/GenBank/DDBJ whole genome shotgun (WGS) entry which is preliminary data.</text>
</comment>
<dbReference type="Pfam" id="PF07497">
    <property type="entry name" value="Rho_RNA_bind"/>
    <property type="match status" value="1"/>
</dbReference>
<evidence type="ECO:0000256" key="4">
    <source>
        <dbReference type="ARBA" id="ARBA00022806"/>
    </source>
</evidence>
<dbReference type="RefSeq" id="WP_091225101.1">
    <property type="nucleotide sequence ID" value="NZ_JAGKSP010000014.1"/>
</dbReference>
<feature type="domain" description="Rho RNA-BD" evidence="13">
    <location>
        <begin position="51"/>
        <end position="124"/>
    </location>
</feature>
<keyword evidence="1 9" id="KW-0806">Transcription termination</keyword>
<dbReference type="CDD" id="cd01128">
    <property type="entry name" value="rho_factor_C"/>
    <property type="match status" value="1"/>
</dbReference>
<evidence type="ECO:0000256" key="2">
    <source>
        <dbReference type="ARBA" id="ARBA00022741"/>
    </source>
</evidence>
<evidence type="ECO:0000313" key="15">
    <source>
        <dbReference type="Proteomes" id="UP000673394"/>
    </source>
</evidence>
<name>A0ABS5CJC9_9BACL</name>
<dbReference type="SMART" id="SM00382">
    <property type="entry name" value="AAA"/>
    <property type="match status" value="1"/>
</dbReference>
<accession>A0ABS5CJC9</accession>
<dbReference type="PANTHER" id="PTHR46425">
    <property type="entry name" value="TRANSCRIPTION TERMINATION FACTOR RHO"/>
    <property type="match status" value="1"/>
</dbReference>
<keyword evidence="6 9" id="KW-0694">RNA-binding</keyword>
<dbReference type="Proteomes" id="UP000673394">
    <property type="component" value="Unassembled WGS sequence"/>
</dbReference>
<feature type="binding site" evidence="9">
    <location>
        <begin position="179"/>
        <end position="184"/>
    </location>
    <ligand>
        <name>ATP</name>
        <dbReference type="ChEBI" id="CHEBI:30616"/>
    </ligand>
</feature>
<keyword evidence="8 9" id="KW-0804">Transcription</keyword>
<keyword evidence="5 9" id="KW-0067">ATP-binding</keyword>
<dbReference type="PANTHER" id="PTHR46425:SF1">
    <property type="entry name" value="TRANSCRIPTION TERMINATION FACTOR RHO"/>
    <property type="match status" value="1"/>
</dbReference>
<dbReference type="InterPro" id="IPR004665">
    <property type="entry name" value="Term_rho"/>
</dbReference>
<dbReference type="SUPFAM" id="SSF68912">
    <property type="entry name" value="Rho N-terminal domain-like"/>
    <property type="match status" value="1"/>
</dbReference>
<dbReference type="NCBIfam" id="TIGR00767">
    <property type="entry name" value="rho"/>
    <property type="match status" value="1"/>
</dbReference>
<keyword evidence="4 9" id="KW-0347">Helicase</keyword>
<dbReference type="InterPro" id="IPR036269">
    <property type="entry name" value="Rho_N_sf"/>
</dbReference>
<evidence type="ECO:0000256" key="10">
    <source>
        <dbReference type="NCBIfam" id="TIGR00767"/>
    </source>
</evidence>
<sequence>MSELQIADLEVMKLTELYKLAKQHQIQGYGQLKKRELIFAILRAQAEQSGLMFMQGVLEILPEGFGFLRPINYLPSPEDIYISASQIRKFDLRTGDLVSGKCRAPKENERFFGLLQVNAVNGESPEHAAERLHFPALTPLYPEKKLVLETAQPKLSTRIMDLLAPVGLGQRGLIVAPPKAGKTLLLKEIANSISTNNPEIELFVLLIDERPEEVTDMSRSVKGEVVASTFDELPENHIKVAELVLERALRLVEHKKDVVILLDSITRLARAYNLVVPASGRTLSGGIDPAAFHRPKRFFGSARNVEEGGSLTILATALIETGSRMDDIIYEEFKGTGNMELHLDRKLAERRIFPALDIRRSGTRREEMLLTKEQLDKVWAIRKNMNDSMEFVDGFLKKLADTKDNEEFLASLDTSAVTPPPAPRNRPGTTGGSSRPSSGSSSGATSASRRPSTRTTPVT</sequence>
<dbReference type="InterPro" id="IPR011112">
    <property type="entry name" value="Rho-like_N"/>
</dbReference>
<comment type="similarity">
    <text evidence="9 11">Belongs to the Rho family.</text>
</comment>
<dbReference type="SMART" id="SM00357">
    <property type="entry name" value="CSP"/>
    <property type="match status" value="1"/>
</dbReference>
<comment type="subunit">
    <text evidence="9">Homohexamer. The homohexamer assembles into an open ring structure.</text>
</comment>
<evidence type="ECO:0000256" key="8">
    <source>
        <dbReference type="ARBA" id="ARBA00023163"/>
    </source>
</evidence>
<keyword evidence="3 9" id="KW-0378">Hydrolase</keyword>
<dbReference type="InterPro" id="IPR041703">
    <property type="entry name" value="Rho_factor_ATP-bd"/>
</dbReference>
<keyword evidence="2 9" id="KW-0547">Nucleotide-binding</keyword>
<dbReference type="Pfam" id="PF07498">
    <property type="entry name" value="Rho_N"/>
    <property type="match status" value="1"/>
</dbReference>
<reference evidence="14 15" key="1">
    <citation type="submission" date="2021-04" db="EMBL/GenBank/DDBJ databases">
        <title>Paenibacillus sp. DLE-14 whole genome sequence.</title>
        <authorList>
            <person name="Ham Y.J."/>
        </authorList>
    </citation>
    <scope>NUCLEOTIDE SEQUENCE [LARGE SCALE GENOMIC DNA]</scope>
    <source>
        <strain evidence="14 15">DLE-14</strain>
    </source>
</reference>
<dbReference type="PROSITE" id="PS51856">
    <property type="entry name" value="RHO_RNA_BD"/>
    <property type="match status" value="1"/>
</dbReference>
<dbReference type="CDD" id="cd04459">
    <property type="entry name" value="Rho_CSD"/>
    <property type="match status" value="1"/>
</dbReference>
<dbReference type="Gene3D" id="2.40.50.140">
    <property type="entry name" value="Nucleic acid-binding proteins"/>
    <property type="match status" value="1"/>
</dbReference>
<feature type="compositionally biased region" description="Low complexity" evidence="12">
    <location>
        <begin position="426"/>
        <end position="459"/>
    </location>
</feature>
<dbReference type="InterPro" id="IPR011113">
    <property type="entry name" value="Rho_RNA-bd"/>
</dbReference>
<dbReference type="EC" id="3.6.4.-" evidence="9 10"/>
<evidence type="ECO:0000256" key="1">
    <source>
        <dbReference type="ARBA" id="ARBA00022472"/>
    </source>
</evidence>
<keyword evidence="7 9" id="KW-0805">Transcription regulation</keyword>
<proteinExistence type="inferred from homology"/>
<organism evidence="14 15">
    <name type="scientific">Paenibacillus lignilyticus</name>
    <dbReference type="NCBI Taxonomy" id="1172615"/>
    <lineage>
        <taxon>Bacteria</taxon>
        <taxon>Bacillati</taxon>
        <taxon>Bacillota</taxon>
        <taxon>Bacilli</taxon>
        <taxon>Bacillales</taxon>
        <taxon>Paenibacillaceae</taxon>
        <taxon>Paenibacillus</taxon>
    </lineage>
</organism>
<feature type="binding site" evidence="9">
    <location>
        <begin position="167"/>
        <end position="172"/>
    </location>
    <ligand>
        <name>ATP</name>
        <dbReference type="ChEBI" id="CHEBI:30616"/>
    </ligand>
</feature>
<gene>
    <name evidence="9 14" type="primary">rho</name>
    <name evidence="14" type="ORF">I8J30_24900</name>
</gene>
<evidence type="ECO:0000256" key="6">
    <source>
        <dbReference type="ARBA" id="ARBA00022884"/>
    </source>
</evidence>
<evidence type="ECO:0000256" key="9">
    <source>
        <dbReference type="HAMAP-Rule" id="MF_01884"/>
    </source>
</evidence>
<dbReference type="Pfam" id="PF00006">
    <property type="entry name" value="ATP-synt_ab"/>
    <property type="match status" value="1"/>
</dbReference>
<evidence type="ECO:0000259" key="13">
    <source>
        <dbReference type="PROSITE" id="PS51856"/>
    </source>
</evidence>
<dbReference type="InterPro" id="IPR011129">
    <property type="entry name" value="CSD"/>
</dbReference>
<feature type="region of interest" description="Disordered" evidence="12">
    <location>
        <begin position="411"/>
        <end position="459"/>
    </location>
</feature>
<dbReference type="InterPro" id="IPR003593">
    <property type="entry name" value="AAA+_ATPase"/>
</dbReference>
<dbReference type="SUPFAM" id="SSF52540">
    <property type="entry name" value="P-loop containing nucleoside triphosphate hydrolases"/>
    <property type="match status" value="1"/>
</dbReference>
<comment type="caution">
    <text evidence="9">Lacks conserved residue(s) required for the propagation of feature annotation.</text>
</comment>
<dbReference type="InterPro" id="IPR027417">
    <property type="entry name" value="P-loop_NTPase"/>
</dbReference>
<evidence type="ECO:0000256" key="5">
    <source>
        <dbReference type="ARBA" id="ARBA00022840"/>
    </source>
</evidence>